<organism evidence="3 5">
    <name type="scientific">Medicago truncatula</name>
    <name type="common">Barrel medic</name>
    <name type="synonym">Medicago tribuloides</name>
    <dbReference type="NCBI Taxonomy" id="3880"/>
    <lineage>
        <taxon>Eukaryota</taxon>
        <taxon>Viridiplantae</taxon>
        <taxon>Streptophyta</taxon>
        <taxon>Embryophyta</taxon>
        <taxon>Tracheophyta</taxon>
        <taxon>Spermatophyta</taxon>
        <taxon>Magnoliopsida</taxon>
        <taxon>eudicotyledons</taxon>
        <taxon>Gunneridae</taxon>
        <taxon>Pentapetalae</taxon>
        <taxon>rosids</taxon>
        <taxon>fabids</taxon>
        <taxon>Fabales</taxon>
        <taxon>Fabaceae</taxon>
        <taxon>Papilionoideae</taxon>
        <taxon>50 kb inversion clade</taxon>
        <taxon>NPAAA clade</taxon>
        <taxon>Hologalegina</taxon>
        <taxon>IRL clade</taxon>
        <taxon>Trifolieae</taxon>
        <taxon>Medicago</taxon>
    </lineage>
</organism>
<keyword evidence="2 3" id="KW-0812">Transmembrane</keyword>
<feature type="transmembrane region" description="Helical" evidence="2">
    <location>
        <begin position="286"/>
        <end position="310"/>
    </location>
</feature>
<protein>
    <submittedName>
        <fullName evidence="3">Transmembrane protein, putative</fullName>
    </submittedName>
</protein>
<reference evidence="3 5" key="1">
    <citation type="journal article" date="2011" name="Nature">
        <title>The Medicago genome provides insight into the evolution of rhizobial symbioses.</title>
        <authorList>
            <person name="Young N.D."/>
            <person name="Debelle F."/>
            <person name="Oldroyd G.E."/>
            <person name="Geurts R."/>
            <person name="Cannon S.B."/>
            <person name="Udvardi M.K."/>
            <person name="Benedito V.A."/>
            <person name="Mayer K.F."/>
            <person name="Gouzy J."/>
            <person name="Schoof H."/>
            <person name="Van de Peer Y."/>
            <person name="Proost S."/>
            <person name="Cook D.R."/>
            <person name="Meyers B.C."/>
            <person name="Spannagl M."/>
            <person name="Cheung F."/>
            <person name="De Mita S."/>
            <person name="Krishnakumar V."/>
            <person name="Gundlach H."/>
            <person name="Zhou S."/>
            <person name="Mudge J."/>
            <person name="Bharti A.K."/>
            <person name="Murray J.D."/>
            <person name="Naoumkina M.A."/>
            <person name="Rosen B."/>
            <person name="Silverstein K.A."/>
            <person name="Tang H."/>
            <person name="Rombauts S."/>
            <person name="Zhao P.X."/>
            <person name="Zhou P."/>
            <person name="Barbe V."/>
            <person name="Bardou P."/>
            <person name="Bechner M."/>
            <person name="Bellec A."/>
            <person name="Berger A."/>
            <person name="Berges H."/>
            <person name="Bidwell S."/>
            <person name="Bisseling T."/>
            <person name="Choisne N."/>
            <person name="Couloux A."/>
            <person name="Denny R."/>
            <person name="Deshpande S."/>
            <person name="Dai X."/>
            <person name="Doyle J.J."/>
            <person name="Dudez A.M."/>
            <person name="Farmer A.D."/>
            <person name="Fouteau S."/>
            <person name="Franken C."/>
            <person name="Gibelin C."/>
            <person name="Gish J."/>
            <person name="Goldstein S."/>
            <person name="Gonzalez A.J."/>
            <person name="Green P.J."/>
            <person name="Hallab A."/>
            <person name="Hartog M."/>
            <person name="Hua A."/>
            <person name="Humphray S.J."/>
            <person name="Jeong D.H."/>
            <person name="Jing Y."/>
            <person name="Jocker A."/>
            <person name="Kenton S.M."/>
            <person name="Kim D.J."/>
            <person name="Klee K."/>
            <person name="Lai H."/>
            <person name="Lang C."/>
            <person name="Lin S."/>
            <person name="Macmil S.L."/>
            <person name="Magdelenat G."/>
            <person name="Matthews L."/>
            <person name="McCorrison J."/>
            <person name="Monaghan E.L."/>
            <person name="Mun J.H."/>
            <person name="Najar F.Z."/>
            <person name="Nicholson C."/>
            <person name="Noirot C."/>
            <person name="O'Bleness M."/>
            <person name="Paule C.R."/>
            <person name="Poulain J."/>
            <person name="Prion F."/>
            <person name="Qin B."/>
            <person name="Qu C."/>
            <person name="Retzel E.F."/>
            <person name="Riddle C."/>
            <person name="Sallet E."/>
            <person name="Samain S."/>
            <person name="Samson N."/>
            <person name="Sanders I."/>
            <person name="Saurat O."/>
            <person name="Scarpelli C."/>
            <person name="Schiex T."/>
            <person name="Segurens B."/>
            <person name="Severin A.J."/>
            <person name="Sherrier D.J."/>
            <person name="Shi R."/>
            <person name="Sims S."/>
            <person name="Singer S.R."/>
            <person name="Sinharoy S."/>
            <person name="Sterck L."/>
            <person name="Viollet A."/>
            <person name="Wang B.B."/>
            <person name="Wang K."/>
            <person name="Wang M."/>
            <person name="Wang X."/>
            <person name="Warfsmann J."/>
            <person name="Weissenbach J."/>
            <person name="White D.D."/>
            <person name="White J.D."/>
            <person name="Wiley G.B."/>
            <person name="Wincker P."/>
            <person name="Xing Y."/>
            <person name="Yang L."/>
            <person name="Yao Z."/>
            <person name="Ying F."/>
            <person name="Zhai J."/>
            <person name="Zhou L."/>
            <person name="Zuber A."/>
            <person name="Denarie J."/>
            <person name="Dixon R.A."/>
            <person name="May G.D."/>
            <person name="Schwartz D.C."/>
            <person name="Rogers J."/>
            <person name="Quetier F."/>
            <person name="Town C.D."/>
            <person name="Roe B.A."/>
        </authorList>
    </citation>
    <scope>NUCLEOTIDE SEQUENCE [LARGE SCALE GENOMIC DNA]</scope>
    <source>
        <strain evidence="3">A17</strain>
        <strain evidence="4 5">cv. Jemalong A17</strain>
    </source>
</reference>
<keyword evidence="5" id="KW-1185">Reference proteome</keyword>
<name>A0A072U5U3_MEDTR</name>
<reference evidence="4" key="3">
    <citation type="submission" date="2015-04" db="UniProtKB">
        <authorList>
            <consortium name="EnsemblPlants"/>
        </authorList>
    </citation>
    <scope>IDENTIFICATION</scope>
    <source>
        <strain evidence="4">cv. Jemalong A17</strain>
    </source>
</reference>
<keyword evidence="2" id="KW-1133">Transmembrane helix</keyword>
<dbReference type="EnsemblPlants" id="KEH24726">
    <property type="protein sequence ID" value="KEH24726"/>
    <property type="gene ID" value="MTR_6g004090"/>
</dbReference>
<evidence type="ECO:0000313" key="3">
    <source>
        <dbReference type="EMBL" id="KEH24726.1"/>
    </source>
</evidence>
<dbReference type="HOGENOM" id="CLU_843003_0_0_1"/>
<dbReference type="Proteomes" id="UP000002051">
    <property type="component" value="Chromosome 6"/>
</dbReference>
<dbReference type="EMBL" id="CM001222">
    <property type="protein sequence ID" value="KEH24726.1"/>
    <property type="molecule type" value="Genomic_DNA"/>
</dbReference>
<evidence type="ECO:0000256" key="1">
    <source>
        <dbReference type="SAM" id="MobiDB-lite"/>
    </source>
</evidence>
<accession>A0A072U5U3</accession>
<evidence type="ECO:0000256" key="2">
    <source>
        <dbReference type="SAM" id="Phobius"/>
    </source>
</evidence>
<reference evidence="3 5" key="2">
    <citation type="journal article" date="2014" name="BMC Genomics">
        <title>An improved genome release (version Mt4.0) for the model legume Medicago truncatula.</title>
        <authorList>
            <person name="Tang H."/>
            <person name="Krishnakumar V."/>
            <person name="Bidwell S."/>
            <person name="Rosen B."/>
            <person name="Chan A."/>
            <person name="Zhou S."/>
            <person name="Gentzbittel L."/>
            <person name="Childs K.L."/>
            <person name="Yandell M."/>
            <person name="Gundlach H."/>
            <person name="Mayer K.F."/>
            <person name="Schwartz D.C."/>
            <person name="Town C.D."/>
        </authorList>
    </citation>
    <scope>GENOME REANNOTATION</scope>
    <source>
        <strain evidence="3">A17</strain>
        <strain evidence="4 5">cv. Jemalong A17</strain>
    </source>
</reference>
<sequence length="330" mass="37184">MKKSKLIGSKGKDVLVHQHNDTTNKKKAELNAPEMSEAFANNHKDIADQAPDNTFTNFDMLKAHSSAIIDLEEGEFDVNATIVDEILNNELLLDAPSQQNYVTDEAITIGMKSTPTRLDMQIVKNPSVEDNSLGKDSMTQNTNREDTDLCNPLLGPANGRQSFPIYGPSSLEFPVLQPILTHVTITYDILGPDKMKLYVVKGPMNMFVACMQSGRILSKFWGDEQDTDADSTFDLESELEAHKLIYEFPDASHYLAPSSEPAKKSKRGRPKKQKSPKDKLAITARFSLELFLIVLIRVYTCLCVIIYHWVHFYGFTCWKGNLVIHSEDYF</sequence>
<evidence type="ECO:0000313" key="4">
    <source>
        <dbReference type="EnsemblPlants" id="KEH24726"/>
    </source>
</evidence>
<feature type="region of interest" description="Disordered" evidence="1">
    <location>
        <begin position="255"/>
        <end position="276"/>
    </location>
</feature>
<proteinExistence type="predicted"/>
<gene>
    <name evidence="3" type="ordered locus">MTR_6g004090</name>
</gene>
<evidence type="ECO:0000313" key="5">
    <source>
        <dbReference type="Proteomes" id="UP000002051"/>
    </source>
</evidence>
<dbReference type="AlphaFoldDB" id="A0A072U5U3"/>
<feature type="compositionally biased region" description="Basic residues" evidence="1">
    <location>
        <begin position="264"/>
        <end position="274"/>
    </location>
</feature>
<keyword evidence="2" id="KW-0472">Membrane</keyword>